<keyword evidence="1" id="KW-0805">Transcription regulation</keyword>
<evidence type="ECO:0000313" key="6">
    <source>
        <dbReference type="Proteomes" id="UP000523795"/>
    </source>
</evidence>
<dbReference type="SUPFAM" id="SSF46894">
    <property type="entry name" value="C-terminal effector domain of the bipartite response regulators"/>
    <property type="match status" value="1"/>
</dbReference>
<organism evidence="5 6">
    <name type="scientific">Arthrobacter deserti</name>
    <dbReference type="NCBI Taxonomy" id="1742687"/>
    <lineage>
        <taxon>Bacteria</taxon>
        <taxon>Bacillati</taxon>
        <taxon>Actinomycetota</taxon>
        <taxon>Actinomycetes</taxon>
        <taxon>Micrococcales</taxon>
        <taxon>Micrococcaceae</taxon>
        <taxon>Arthrobacter</taxon>
    </lineage>
</organism>
<dbReference type="Pfam" id="PF00196">
    <property type="entry name" value="GerE"/>
    <property type="match status" value="1"/>
</dbReference>
<dbReference type="InterPro" id="IPR036388">
    <property type="entry name" value="WH-like_DNA-bd_sf"/>
</dbReference>
<dbReference type="Gene3D" id="1.10.10.10">
    <property type="entry name" value="Winged helix-like DNA-binding domain superfamily/Winged helix DNA-binding domain"/>
    <property type="match status" value="1"/>
</dbReference>
<comment type="caution">
    <text evidence="5">The sequence shown here is derived from an EMBL/GenBank/DDBJ whole genome shotgun (WGS) entry which is preliminary data.</text>
</comment>
<evidence type="ECO:0000256" key="2">
    <source>
        <dbReference type="ARBA" id="ARBA00023125"/>
    </source>
</evidence>
<feature type="domain" description="HTH luxR-type" evidence="4">
    <location>
        <begin position="252"/>
        <end position="316"/>
    </location>
</feature>
<dbReference type="CDD" id="cd06170">
    <property type="entry name" value="LuxR_C_like"/>
    <property type="match status" value="1"/>
</dbReference>
<dbReference type="InterPro" id="IPR000792">
    <property type="entry name" value="Tscrpt_reg_LuxR_C"/>
</dbReference>
<reference evidence="5 6" key="1">
    <citation type="submission" date="2020-04" db="EMBL/GenBank/DDBJ databases">
        <authorList>
            <person name="Liu S."/>
        </authorList>
    </citation>
    <scope>NUCLEOTIDE SEQUENCE [LARGE SCALE GENOMIC DNA]</scope>
    <source>
        <strain evidence="5 6">CGMCC 1.15091</strain>
    </source>
</reference>
<dbReference type="Proteomes" id="UP000523795">
    <property type="component" value="Unassembled WGS sequence"/>
</dbReference>
<dbReference type="InterPro" id="IPR016032">
    <property type="entry name" value="Sig_transdc_resp-reg_C-effctor"/>
</dbReference>
<protein>
    <submittedName>
        <fullName evidence="5">Helix-turn-helix transcriptional regulator</fullName>
    </submittedName>
</protein>
<evidence type="ECO:0000313" key="5">
    <source>
        <dbReference type="EMBL" id="NKX49812.1"/>
    </source>
</evidence>
<keyword evidence="6" id="KW-1185">Reference proteome</keyword>
<dbReference type="PANTHER" id="PTHR44688">
    <property type="entry name" value="DNA-BINDING TRANSCRIPTIONAL ACTIVATOR DEVR_DOSR"/>
    <property type="match status" value="1"/>
</dbReference>
<evidence type="ECO:0000259" key="4">
    <source>
        <dbReference type="PROSITE" id="PS50043"/>
    </source>
</evidence>
<proteinExistence type="predicted"/>
<sequence>MSRYAEMALQGQIRFGAPACLAEAVVELGLRKLPEGRRKLRTAIQGLALSDQQRLPPVALALGAYAAALAGDKEAAGECLDRLQRTRYAARAQLRPITAGYAAAARYLVGGGGAALRELHRAAEKAAEMGWTSTEMDLRLLAVRVGDLAAVELLLKVSARAEGAAGAGLNKFARAMLEADAGSLQSLHHQAPNGRFLALAIDSLKRSRLLAENTAAAQDLAARLLPELERGAAQLRGGSLRAAAAAGPSSARTPHSVKLTRRELDIANLVAQGKRNAQIARELSVSVRTVEGHIYRAFSKLGINRREDLTAALLPGCAAPALSSRPDCRRLLST</sequence>
<name>A0ABX1JKG5_9MICC</name>
<dbReference type="PANTHER" id="PTHR44688:SF16">
    <property type="entry name" value="DNA-BINDING TRANSCRIPTIONAL ACTIVATOR DEVR_DOSR"/>
    <property type="match status" value="1"/>
</dbReference>
<dbReference type="PRINTS" id="PR00038">
    <property type="entry name" value="HTHLUXR"/>
</dbReference>
<evidence type="ECO:0000256" key="3">
    <source>
        <dbReference type="ARBA" id="ARBA00023163"/>
    </source>
</evidence>
<evidence type="ECO:0000256" key="1">
    <source>
        <dbReference type="ARBA" id="ARBA00023015"/>
    </source>
</evidence>
<dbReference type="SMART" id="SM00421">
    <property type="entry name" value="HTH_LUXR"/>
    <property type="match status" value="1"/>
</dbReference>
<dbReference type="PROSITE" id="PS50043">
    <property type="entry name" value="HTH_LUXR_2"/>
    <property type="match status" value="1"/>
</dbReference>
<dbReference type="EMBL" id="JAAZSR010000040">
    <property type="protein sequence ID" value="NKX49812.1"/>
    <property type="molecule type" value="Genomic_DNA"/>
</dbReference>
<gene>
    <name evidence="5" type="ORF">HER39_04335</name>
</gene>
<keyword evidence="3" id="KW-0804">Transcription</keyword>
<dbReference type="PROSITE" id="PS00622">
    <property type="entry name" value="HTH_LUXR_1"/>
    <property type="match status" value="1"/>
</dbReference>
<keyword evidence="2" id="KW-0238">DNA-binding</keyword>
<accession>A0ABX1JKG5</accession>